<keyword evidence="1" id="KW-0812">Transmembrane</keyword>
<sequence>MYLLVTATIPAIPSMHAVWTSLSENEVPDGWLCMNIFPDSLKRSACQINILFLSPEVFLSIIFPEASKTTECSTGRHDIDLAVSRKSSLTPILSGILIFLISTLPVVSLAPHIKIIFTYINFNLIIRIKKA</sequence>
<name>E1RDI5_METP4</name>
<dbReference type="AlphaFoldDB" id="E1RDI5"/>
<keyword evidence="3" id="KW-1185">Reference proteome</keyword>
<keyword evidence="1" id="KW-0472">Membrane</keyword>
<gene>
    <name evidence="2" type="ordered locus">Mpet_0088</name>
</gene>
<keyword evidence="1" id="KW-1133">Transmembrane helix</keyword>
<organism evidence="2 3">
    <name type="scientific">Methanolacinia petrolearia (strain DSM 11571 / OCM 486 / SEBR 4847)</name>
    <name type="common">Methanoplanus petrolearius</name>
    <dbReference type="NCBI Taxonomy" id="679926"/>
    <lineage>
        <taxon>Archaea</taxon>
        <taxon>Methanobacteriati</taxon>
        <taxon>Methanobacteriota</taxon>
        <taxon>Stenosarchaea group</taxon>
        <taxon>Methanomicrobia</taxon>
        <taxon>Methanomicrobiales</taxon>
        <taxon>Methanomicrobiaceae</taxon>
        <taxon>Methanolacinia</taxon>
    </lineage>
</organism>
<evidence type="ECO:0000313" key="2">
    <source>
        <dbReference type="EMBL" id="ADN34869.1"/>
    </source>
</evidence>
<evidence type="ECO:0000256" key="1">
    <source>
        <dbReference type="SAM" id="Phobius"/>
    </source>
</evidence>
<dbReference type="KEGG" id="mpi:Mpet_0088"/>
<feature type="transmembrane region" description="Helical" evidence="1">
    <location>
        <begin position="92"/>
        <end position="120"/>
    </location>
</feature>
<protein>
    <submittedName>
        <fullName evidence="2">Uncharacterized protein</fullName>
    </submittedName>
</protein>
<dbReference type="HOGENOM" id="CLU_1922826_0_0_2"/>
<evidence type="ECO:0000313" key="3">
    <source>
        <dbReference type="Proteomes" id="UP000006565"/>
    </source>
</evidence>
<proteinExistence type="predicted"/>
<dbReference type="Proteomes" id="UP000006565">
    <property type="component" value="Chromosome"/>
</dbReference>
<reference evidence="2 3" key="1">
    <citation type="journal article" date="2010" name="Stand. Genomic Sci.">
        <title>Complete genome sequence of Methanoplanus petrolearius type strain (SEBR 4847).</title>
        <authorList>
            <person name="Brambilla E."/>
            <person name="Djao O.D."/>
            <person name="Daligault H."/>
            <person name="Lapidus A."/>
            <person name="Lucas S."/>
            <person name="Hammon N."/>
            <person name="Nolan M."/>
            <person name="Tice H."/>
            <person name="Cheng J.F."/>
            <person name="Han C."/>
            <person name="Tapia R."/>
            <person name="Goodwin L."/>
            <person name="Pitluck S."/>
            <person name="Liolios K."/>
            <person name="Ivanova N."/>
            <person name="Mavromatis K."/>
            <person name="Mikhailova N."/>
            <person name="Pati A."/>
            <person name="Chen A."/>
            <person name="Palaniappan K."/>
            <person name="Land M."/>
            <person name="Hauser L."/>
            <person name="Chang Y.J."/>
            <person name="Jeffries C.D."/>
            <person name="Rohde M."/>
            <person name="Spring S."/>
            <person name="Sikorski J."/>
            <person name="Goker M."/>
            <person name="Woyke T."/>
            <person name="Bristow J."/>
            <person name="Eisen J.A."/>
            <person name="Markowitz V."/>
            <person name="Hugenholtz P."/>
            <person name="Kyrpides N.C."/>
            <person name="Klenk H.P."/>
        </authorList>
    </citation>
    <scope>NUCLEOTIDE SEQUENCE [LARGE SCALE GENOMIC DNA]</scope>
    <source>
        <strain evidence="3">DSM 11571 / OCM 486 / SEBR 4847</strain>
    </source>
</reference>
<dbReference type="EMBL" id="CP002117">
    <property type="protein sequence ID" value="ADN34869.1"/>
    <property type="molecule type" value="Genomic_DNA"/>
</dbReference>
<accession>E1RDI5</accession>